<dbReference type="EMBL" id="OZ075126">
    <property type="protein sequence ID" value="CAL4940779.1"/>
    <property type="molecule type" value="Genomic_DNA"/>
</dbReference>
<dbReference type="PANTHER" id="PTHR33890:SF5">
    <property type="entry name" value="OS10G0571000 PROTEIN"/>
    <property type="match status" value="1"/>
</dbReference>
<name>A0ABC8YDW1_9POAL</name>
<reference evidence="2" key="1">
    <citation type="submission" date="2024-06" db="EMBL/GenBank/DDBJ databases">
        <authorList>
            <person name="Ryan C."/>
        </authorList>
    </citation>
    <scope>NUCLEOTIDE SEQUENCE [LARGE SCALE GENOMIC DNA]</scope>
</reference>
<evidence type="ECO:0000313" key="2">
    <source>
        <dbReference type="Proteomes" id="UP001497457"/>
    </source>
</evidence>
<gene>
    <name evidence="1" type="ORF">URODEC1_LOCUS32723</name>
</gene>
<accession>A0ABC8YDW1</accession>
<organism evidence="1 2">
    <name type="scientific">Urochloa decumbens</name>
    <dbReference type="NCBI Taxonomy" id="240449"/>
    <lineage>
        <taxon>Eukaryota</taxon>
        <taxon>Viridiplantae</taxon>
        <taxon>Streptophyta</taxon>
        <taxon>Embryophyta</taxon>
        <taxon>Tracheophyta</taxon>
        <taxon>Spermatophyta</taxon>
        <taxon>Magnoliopsida</taxon>
        <taxon>Liliopsida</taxon>
        <taxon>Poales</taxon>
        <taxon>Poaceae</taxon>
        <taxon>PACMAD clade</taxon>
        <taxon>Panicoideae</taxon>
        <taxon>Panicodae</taxon>
        <taxon>Paniceae</taxon>
        <taxon>Melinidinae</taxon>
        <taxon>Urochloa</taxon>
    </lineage>
</organism>
<reference evidence="1 2" key="2">
    <citation type="submission" date="2024-10" db="EMBL/GenBank/DDBJ databases">
        <authorList>
            <person name="Ryan C."/>
        </authorList>
    </citation>
    <scope>NUCLEOTIDE SEQUENCE [LARGE SCALE GENOMIC DNA]</scope>
</reference>
<evidence type="ECO:0000313" key="1">
    <source>
        <dbReference type="EMBL" id="CAL4940779.1"/>
    </source>
</evidence>
<dbReference type="PANTHER" id="PTHR33890">
    <property type="entry name" value="OS10G0571000 PROTEIN"/>
    <property type="match status" value="1"/>
</dbReference>
<keyword evidence="2" id="KW-1185">Reference proteome</keyword>
<dbReference type="Proteomes" id="UP001497457">
    <property type="component" value="Chromosome 16b"/>
</dbReference>
<proteinExistence type="predicted"/>
<sequence length="228" mass="24437">MEMAPACCVDEEELTLMKSLLEEGNDDDDREIEEMMRHCLSQAAELQDVDVLSSEALAWATGMEVAGARMAESMGSLAEDIRRGVAVLAQRPGEEAAAEALLRHAALADAHRADAEELVAATRRLQEKDLRRLAAAEHLVDPGCLVVVRFVVEVLGSDLADGRGAAAFEARPGEEALVDALRRQASNADALRATAEAFAHTVRRYQDAGSSQPAVAGVGNEECQDMII</sequence>
<protein>
    <submittedName>
        <fullName evidence="1">Uncharacterized protein</fullName>
    </submittedName>
</protein>
<dbReference type="AlphaFoldDB" id="A0ABC8YDW1"/>